<dbReference type="Gene3D" id="3.40.50.300">
    <property type="entry name" value="P-loop containing nucleotide triphosphate hydrolases"/>
    <property type="match status" value="1"/>
</dbReference>
<comment type="subcellular location">
    <subcellularLocation>
        <location evidence="1">Nucleus</location>
    </subcellularLocation>
</comment>
<evidence type="ECO:0000256" key="2">
    <source>
        <dbReference type="ARBA" id="ARBA00005378"/>
    </source>
</evidence>
<accession>A0A1B9H220</accession>
<dbReference type="STRING" id="1296120.A0A1B9H220"/>
<dbReference type="GO" id="GO:0031391">
    <property type="term" value="C:Elg1 RFC-like complex"/>
    <property type="evidence" value="ECO:0007669"/>
    <property type="project" value="TreeGrafter"/>
</dbReference>
<keyword evidence="5" id="KW-0067">ATP-binding</keyword>
<dbReference type="PANTHER" id="PTHR11669:SF9">
    <property type="entry name" value="REPLICATION FACTOR C SUBUNIT 5"/>
    <property type="match status" value="1"/>
</dbReference>
<dbReference type="InterPro" id="IPR008921">
    <property type="entry name" value="DNA_pol3_clamp-load_cplx_C"/>
</dbReference>
<reference evidence="9 10" key="1">
    <citation type="submission" date="2013-07" db="EMBL/GenBank/DDBJ databases">
        <title>The Genome Sequence of Cryptococcus heveanensis BCC8398.</title>
        <authorList>
            <consortium name="The Broad Institute Genome Sequencing Platform"/>
            <person name="Cuomo C."/>
            <person name="Litvintseva A."/>
            <person name="Chen Y."/>
            <person name="Heitman J."/>
            <person name="Sun S."/>
            <person name="Springer D."/>
            <person name="Dromer F."/>
            <person name="Young S.K."/>
            <person name="Zeng Q."/>
            <person name="Gargeya S."/>
            <person name="Fitzgerald M."/>
            <person name="Abouelleil A."/>
            <person name="Alvarado L."/>
            <person name="Berlin A.M."/>
            <person name="Chapman S.B."/>
            <person name="Dewar J."/>
            <person name="Goldberg J."/>
            <person name="Griggs A."/>
            <person name="Gujja S."/>
            <person name="Hansen M."/>
            <person name="Howarth C."/>
            <person name="Imamovic A."/>
            <person name="Larimer J."/>
            <person name="McCowan C."/>
            <person name="Murphy C."/>
            <person name="Pearson M."/>
            <person name="Priest M."/>
            <person name="Roberts A."/>
            <person name="Saif S."/>
            <person name="Shea T."/>
            <person name="Sykes S."/>
            <person name="Wortman J."/>
            <person name="Nusbaum C."/>
            <person name="Birren B."/>
        </authorList>
    </citation>
    <scope>NUCLEOTIDE SEQUENCE [LARGE SCALE GENOMIC DNA]</scope>
    <source>
        <strain evidence="9 10">BCC8398</strain>
    </source>
</reference>
<keyword evidence="6" id="KW-0539">Nucleus</keyword>
<evidence type="ECO:0000256" key="7">
    <source>
        <dbReference type="ARBA" id="ARBA00070184"/>
    </source>
</evidence>
<dbReference type="InterPro" id="IPR013748">
    <property type="entry name" value="Rep_factorC_C"/>
</dbReference>
<dbReference type="Pfam" id="PF00004">
    <property type="entry name" value="AAA"/>
    <property type="match status" value="1"/>
</dbReference>
<dbReference type="Gene3D" id="1.10.8.60">
    <property type="match status" value="1"/>
</dbReference>
<dbReference type="GO" id="GO:0031389">
    <property type="term" value="C:Rad17 RFC-like complex"/>
    <property type="evidence" value="ECO:0007669"/>
    <property type="project" value="TreeGrafter"/>
</dbReference>
<organism evidence="9 10">
    <name type="scientific">Kwoniella heveanensis BCC8398</name>
    <dbReference type="NCBI Taxonomy" id="1296120"/>
    <lineage>
        <taxon>Eukaryota</taxon>
        <taxon>Fungi</taxon>
        <taxon>Dikarya</taxon>
        <taxon>Basidiomycota</taxon>
        <taxon>Agaricomycotina</taxon>
        <taxon>Tremellomycetes</taxon>
        <taxon>Tremellales</taxon>
        <taxon>Cryptococcaceae</taxon>
        <taxon>Kwoniella</taxon>
    </lineage>
</organism>
<dbReference type="NCBIfam" id="NF001679">
    <property type="entry name" value="PRK00440.1"/>
    <property type="match status" value="1"/>
</dbReference>
<dbReference type="PANTHER" id="PTHR11669">
    <property type="entry name" value="REPLICATION FACTOR C / DNA POLYMERASE III GAMMA-TAU SUBUNIT"/>
    <property type="match status" value="1"/>
</dbReference>
<dbReference type="GO" id="GO:0006281">
    <property type="term" value="P:DNA repair"/>
    <property type="evidence" value="ECO:0007669"/>
    <property type="project" value="TreeGrafter"/>
</dbReference>
<dbReference type="GO" id="GO:0016887">
    <property type="term" value="F:ATP hydrolysis activity"/>
    <property type="evidence" value="ECO:0007669"/>
    <property type="project" value="InterPro"/>
</dbReference>
<name>A0A1B9H220_9TREE</name>
<dbReference type="InterPro" id="IPR050238">
    <property type="entry name" value="DNA_Rep/Repair_Clamp_Loader"/>
</dbReference>
<dbReference type="InterPro" id="IPR027417">
    <property type="entry name" value="P-loop_NTPase"/>
</dbReference>
<keyword evidence="10" id="KW-1185">Reference proteome</keyword>
<dbReference type="AlphaFoldDB" id="A0A1B9H220"/>
<evidence type="ECO:0000259" key="8">
    <source>
        <dbReference type="SMART" id="SM00382"/>
    </source>
</evidence>
<dbReference type="SUPFAM" id="SSF48019">
    <property type="entry name" value="post-AAA+ oligomerization domain-like"/>
    <property type="match status" value="1"/>
</dbReference>
<dbReference type="GO" id="GO:0003677">
    <property type="term" value="F:DNA binding"/>
    <property type="evidence" value="ECO:0007669"/>
    <property type="project" value="InterPro"/>
</dbReference>
<proteinExistence type="inferred from homology"/>
<dbReference type="EMBL" id="KI669493">
    <property type="protein sequence ID" value="OCF37316.1"/>
    <property type="molecule type" value="Genomic_DNA"/>
</dbReference>
<keyword evidence="4" id="KW-0547">Nucleotide-binding</keyword>
<dbReference type="GO" id="GO:0031390">
    <property type="term" value="C:Ctf18 RFC-like complex"/>
    <property type="evidence" value="ECO:0007669"/>
    <property type="project" value="TreeGrafter"/>
</dbReference>
<dbReference type="GO" id="GO:0006271">
    <property type="term" value="P:DNA strand elongation involved in DNA replication"/>
    <property type="evidence" value="ECO:0007669"/>
    <property type="project" value="UniProtKB-ARBA"/>
</dbReference>
<evidence type="ECO:0000256" key="6">
    <source>
        <dbReference type="ARBA" id="ARBA00023242"/>
    </source>
</evidence>
<sequence length="373" mass="41357">MSEAMDIDPPAQSAKPANAMAALMAGAKGKAKADGEAKILSDAEIKALNDREGLPWVEKYRPDTLDDVVSHKDITTTIEKFIEAGRLPHLLLYGPPGTGKTSTVLALARRLYGPPYKKHILELNASDDRGIDVVREQIKNFAMTKVLFSKGFKLVILDEADMMTQAAQSALRRVIETHTKNVRFCILCNYVNKITPAIQSRCTRFRFSPLPEKEVQRKVEEVVEKEGVNLTDDGRDALLKLSRGDMRRALNVLQACHAAYDVVDETAVYNCTGNPHPKDIERVVQSMMSDEFGTSYSLITQLKIEKGLALQDLIAGAYDFLDTVELPKQSRIYLLDHLGSTEHRLSVGGSEKMQLTALLGAFKIAVELSQKKL</sequence>
<gene>
    <name evidence="9" type="ORF">I316_01225</name>
</gene>
<evidence type="ECO:0000256" key="5">
    <source>
        <dbReference type="ARBA" id="ARBA00022840"/>
    </source>
</evidence>
<dbReference type="FunFam" id="3.40.50.300:FF:000129">
    <property type="entry name" value="Replication factor C subunit 5"/>
    <property type="match status" value="1"/>
</dbReference>
<dbReference type="InterPro" id="IPR047854">
    <property type="entry name" value="RFC_lid"/>
</dbReference>
<dbReference type="InterPro" id="IPR003959">
    <property type="entry name" value="ATPase_AAA_core"/>
</dbReference>
<dbReference type="SUPFAM" id="SSF52540">
    <property type="entry name" value="P-loop containing nucleoside triphosphate hydrolases"/>
    <property type="match status" value="1"/>
</dbReference>
<dbReference type="Pfam" id="PF08542">
    <property type="entry name" value="Rep_fac_C"/>
    <property type="match status" value="1"/>
</dbReference>
<evidence type="ECO:0000256" key="4">
    <source>
        <dbReference type="ARBA" id="ARBA00022741"/>
    </source>
</evidence>
<keyword evidence="3" id="KW-0235">DNA replication</keyword>
<dbReference type="FunFam" id="1.20.272.10:FF:000004">
    <property type="entry name" value="Replication factor C subunit 5"/>
    <property type="match status" value="1"/>
</dbReference>
<protein>
    <recommendedName>
        <fullName evidence="7">Replication factor C subunit 3</fullName>
    </recommendedName>
</protein>
<dbReference type="Proteomes" id="UP000092666">
    <property type="component" value="Unassembled WGS sequence"/>
</dbReference>
<dbReference type="SMART" id="SM00382">
    <property type="entry name" value="AAA"/>
    <property type="match status" value="1"/>
</dbReference>
<dbReference type="GO" id="GO:0003689">
    <property type="term" value="F:DNA clamp loader activity"/>
    <property type="evidence" value="ECO:0007669"/>
    <property type="project" value="TreeGrafter"/>
</dbReference>
<dbReference type="CDD" id="cd18140">
    <property type="entry name" value="HLD_clamp_RFC"/>
    <property type="match status" value="1"/>
</dbReference>
<evidence type="ECO:0000313" key="10">
    <source>
        <dbReference type="Proteomes" id="UP000092666"/>
    </source>
</evidence>
<comment type="similarity">
    <text evidence="2">Belongs to the activator 1 small subunits family.</text>
</comment>
<dbReference type="Gene3D" id="1.20.272.10">
    <property type="match status" value="1"/>
</dbReference>
<feature type="domain" description="AAA+ ATPase" evidence="8">
    <location>
        <begin position="86"/>
        <end position="212"/>
    </location>
</feature>
<evidence type="ECO:0000256" key="1">
    <source>
        <dbReference type="ARBA" id="ARBA00004123"/>
    </source>
</evidence>
<dbReference type="FunFam" id="1.10.8.60:FF:000028">
    <property type="entry name" value="Replication factor C subunit 5"/>
    <property type="match status" value="1"/>
</dbReference>
<dbReference type="InterPro" id="IPR003593">
    <property type="entry name" value="AAA+_ATPase"/>
</dbReference>
<dbReference type="GO" id="GO:0005663">
    <property type="term" value="C:DNA replication factor C complex"/>
    <property type="evidence" value="ECO:0007669"/>
    <property type="project" value="TreeGrafter"/>
</dbReference>
<dbReference type="OrthoDB" id="4199794at2759"/>
<dbReference type="CDD" id="cd00009">
    <property type="entry name" value="AAA"/>
    <property type="match status" value="1"/>
</dbReference>
<dbReference type="GO" id="GO:0005524">
    <property type="term" value="F:ATP binding"/>
    <property type="evidence" value="ECO:0007669"/>
    <property type="project" value="UniProtKB-KW"/>
</dbReference>
<evidence type="ECO:0000313" key="9">
    <source>
        <dbReference type="EMBL" id="OCF37316.1"/>
    </source>
</evidence>
<evidence type="ECO:0000256" key="3">
    <source>
        <dbReference type="ARBA" id="ARBA00022705"/>
    </source>
</evidence>
<reference evidence="10" key="2">
    <citation type="submission" date="2013-12" db="EMBL/GenBank/DDBJ databases">
        <title>Evolution of pathogenesis and genome organization in the Tremellales.</title>
        <authorList>
            <person name="Cuomo C."/>
            <person name="Litvintseva A."/>
            <person name="Heitman J."/>
            <person name="Chen Y."/>
            <person name="Sun S."/>
            <person name="Springer D."/>
            <person name="Dromer F."/>
            <person name="Young S."/>
            <person name="Zeng Q."/>
            <person name="Chapman S."/>
            <person name="Gujja S."/>
            <person name="Saif S."/>
            <person name="Birren B."/>
        </authorList>
    </citation>
    <scope>NUCLEOTIDE SEQUENCE [LARGE SCALE GENOMIC DNA]</scope>
    <source>
        <strain evidence="10">BCC8398</strain>
    </source>
</reference>